<keyword evidence="5 12" id="KW-0812">Transmembrane</keyword>
<dbReference type="OrthoDB" id="6132759at2759"/>
<feature type="transmembrane region" description="Helical" evidence="12">
    <location>
        <begin position="74"/>
        <end position="97"/>
    </location>
</feature>
<comment type="similarity">
    <text evidence="2 11">Belongs to the sodium:solute symporter (SSF) (TC 2.A.21) family.</text>
</comment>
<name>A0A9J6CNV9_POLVA</name>
<evidence type="ECO:0000256" key="1">
    <source>
        <dbReference type="ARBA" id="ARBA00004651"/>
    </source>
</evidence>
<keyword evidence="10" id="KW-0739">Sodium transport</keyword>
<dbReference type="EMBL" id="JADBJN010000001">
    <property type="protein sequence ID" value="KAG5683323.1"/>
    <property type="molecule type" value="Genomic_DNA"/>
</dbReference>
<feature type="transmembrane region" description="Helical" evidence="12">
    <location>
        <begin position="503"/>
        <end position="526"/>
    </location>
</feature>
<keyword evidence="9 12" id="KW-0472">Membrane</keyword>
<feature type="transmembrane region" description="Helical" evidence="12">
    <location>
        <begin position="6"/>
        <end position="27"/>
    </location>
</feature>
<dbReference type="InterPro" id="IPR038377">
    <property type="entry name" value="Na/Glc_symporter_sf"/>
</dbReference>
<evidence type="ECO:0000256" key="12">
    <source>
        <dbReference type="SAM" id="Phobius"/>
    </source>
</evidence>
<gene>
    <name evidence="13" type="ORF">PVAND_012609</name>
</gene>
<keyword evidence="14" id="KW-1185">Reference proteome</keyword>
<feature type="transmembrane region" description="Helical" evidence="12">
    <location>
        <begin position="409"/>
        <end position="428"/>
    </location>
</feature>
<evidence type="ECO:0000256" key="6">
    <source>
        <dbReference type="ARBA" id="ARBA00022989"/>
    </source>
</evidence>
<evidence type="ECO:0000256" key="8">
    <source>
        <dbReference type="ARBA" id="ARBA00023065"/>
    </source>
</evidence>
<feature type="transmembrane region" description="Helical" evidence="12">
    <location>
        <begin position="47"/>
        <end position="68"/>
    </location>
</feature>
<comment type="subcellular location">
    <subcellularLocation>
        <location evidence="1">Cell membrane</location>
        <topology evidence="1">Multi-pass membrane protein</topology>
    </subcellularLocation>
</comment>
<dbReference type="AlphaFoldDB" id="A0A9J6CNV9"/>
<evidence type="ECO:0000256" key="5">
    <source>
        <dbReference type="ARBA" id="ARBA00022692"/>
    </source>
</evidence>
<organism evidence="13 14">
    <name type="scientific">Polypedilum vanderplanki</name>
    <name type="common">Sleeping chironomid midge</name>
    <dbReference type="NCBI Taxonomy" id="319348"/>
    <lineage>
        <taxon>Eukaryota</taxon>
        <taxon>Metazoa</taxon>
        <taxon>Ecdysozoa</taxon>
        <taxon>Arthropoda</taxon>
        <taxon>Hexapoda</taxon>
        <taxon>Insecta</taxon>
        <taxon>Pterygota</taxon>
        <taxon>Neoptera</taxon>
        <taxon>Endopterygota</taxon>
        <taxon>Diptera</taxon>
        <taxon>Nematocera</taxon>
        <taxon>Chironomoidea</taxon>
        <taxon>Chironomidae</taxon>
        <taxon>Chironominae</taxon>
        <taxon>Polypedilum</taxon>
        <taxon>Polypedilum</taxon>
    </lineage>
</organism>
<feature type="transmembrane region" description="Helical" evidence="12">
    <location>
        <begin position="440"/>
        <end position="458"/>
    </location>
</feature>
<keyword evidence="3" id="KW-0813">Transport</keyword>
<evidence type="ECO:0000256" key="2">
    <source>
        <dbReference type="ARBA" id="ARBA00006434"/>
    </source>
</evidence>
<feature type="transmembrane region" description="Helical" evidence="12">
    <location>
        <begin position="187"/>
        <end position="214"/>
    </location>
</feature>
<feature type="transmembrane region" description="Helical" evidence="12">
    <location>
        <begin position="153"/>
        <end position="175"/>
    </location>
</feature>
<accession>A0A9J6CNV9</accession>
<evidence type="ECO:0000256" key="7">
    <source>
        <dbReference type="ARBA" id="ARBA00023053"/>
    </source>
</evidence>
<dbReference type="NCBIfam" id="TIGR00813">
    <property type="entry name" value="sss"/>
    <property type="match status" value="1"/>
</dbReference>
<evidence type="ECO:0000256" key="9">
    <source>
        <dbReference type="ARBA" id="ARBA00023136"/>
    </source>
</evidence>
<dbReference type="GO" id="GO:0005886">
    <property type="term" value="C:plasma membrane"/>
    <property type="evidence" value="ECO:0007669"/>
    <property type="project" value="UniProtKB-SubCell"/>
</dbReference>
<dbReference type="InterPro" id="IPR051163">
    <property type="entry name" value="Sodium:Solute_Symporter_SSF"/>
</dbReference>
<keyword evidence="6 12" id="KW-1133">Transmembrane helix</keyword>
<keyword evidence="8" id="KW-0406">Ion transport</keyword>
<dbReference type="CDD" id="cd11492">
    <property type="entry name" value="SLC5sbd_NIS-SMVT"/>
    <property type="match status" value="1"/>
</dbReference>
<protein>
    <recommendedName>
        <fullName evidence="15">Sodium-dependent multivitamin transporter</fullName>
    </recommendedName>
</protein>
<dbReference type="PROSITE" id="PS50283">
    <property type="entry name" value="NA_SOLUT_SYMP_3"/>
    <property type="match status" value="1"/>
</dbReference>
<feature type="transmembrane region" description="Helical" evidence="12">
    <location>
        <begin position="383"/>
        <end position="403"/>
    </location>
</feature>
<feature type="transmembrane region" description="Helical" evidence="12">
    <location>
        <begin position="118"/>
        <end position="141"/>
    </location>
</feature>
<evidence type="ECO:0000256" key="3">
    <source>
        <dbReference type="ARBA" id="ARBA00022448"/>
    </source>
</evidence>
<dbReference type="PANTHER" id="PTHR42985:SF40">
    <property type="entry name" value="LD47995P-RELATED"/>
    <property type="match status" value="1"/>
</dbReference>
<evidence type="ECO:0000313" key="14">
    <source>
        <dbReference type="Proteomes" id="UP001107558"/>
    </source>
</evidence>
<evidence type="ECO:0000313" key="13">
    <source>
        <dbReference type="EMBL" id="KAG5683323.1"/>
    </source>
</evidence>
<feature type="transmembrane region" description="Helical" evidence="12">
    <location>
        <begin position="234"/>
        <end position="252"/>
    </location>
</feature>
<feature type="transmembrane region" description="Helical" evidence="12">
    <location>
        <begin position="273"/>
        <end position="298"/>
    </location>
</feature>
<feature type="transmembrane region" description="Helical" evidence="12">
    <location>
        <begin position="333"/>
        <end position="362"/>
    </location>
</feature>
<evidence type="ECO:0000256" key="11">
    <source>
        <dbReference type="RuleBase" id="RU362091"/>
    </source>
</evidence>
<dbReference type="GO" id="GO:0015293">
    <property type="term" value="F:symporter activity"/>
    <property type="evidence" value="ECO:0007669"/>
    <property type="project" value="TreeGrafter"/>
</dbReference>
<dbReference type="Pfam" id="PF00474">
    <property type="entry name" value="SSF"/>
    <property type="match status" value="1"/>
</dbReference>
<evidence type="ECO:0008006" key="15">
    <source>
        <dbReference type="Google" id="ProtNLM"/>
    </source>
</evidence>
<sequence>MAFVIWDYVVFIIALIISAAIGIYARFSGGRQKTKEEYLLANRSMPIWPVAFSLMASFMSAITILGVSNENYQYGTQFIVINLAYGFATPICAYLYLPVFYNMRVTSAYEYLEKRFGLLTRLVASISYSIQMILYMGIVLFAPSLALETITGIPMSIAIVLIGIVCAFYSVIGGIKAVLLTDAFQSILMFAAVLTVIISGLIYAGGFSEIFRIANEGERLELWNFNPDPTIRHTWFTLIIGGMGTYLSLYAVSQAQVQRLLSVKTLKDAQLSLWWQWPILTSLSLITSFSGLVIYWYYHTCDPLLAKRITFRDQNMPIYVIDVLNDFPGVAGLFVAGIFSASLSTVSTALNSLSAITLEDYFKNAYLIIMKKPYVNSDSDSALTSKILSAFYGLVCIGVAFLVQNLGGVLQASLIIFGVVGGPLLAIFTLGMCTKIANQWGVITGHIIGMGIAMWSQFGRPRPPPPLLDFSIEDCSKFESLKTIPVNNGEDEETYFYLYRISYMYGVIIGFLITFIIGYLVSFILYKLKLQTMEKIYVQNSTEEINSELFIPPLAKYFKKKFLNNQSNKN</sequence>
<dbReference type="Gene3D" id="1.20.1730.10">
    <property type="entry name" value="Sodium/glucose cotransporter"/>
    <property type="match status" value="1"/>
</dbReference>
<reference evidence="13" key="1">
    <citation type="submission" date="2021-03" db="EMBL/GenBank/DDBJ databases">
        <title>Chromosome level genome of the anhydrobiotic midge Polypedilum vanderplanki.</title>
        <authorList>
            <person name="Yoshida Y."/>
            <person name="Kikawada T."/>
            <person name="Gusev O."/>
        </authorList>
    </citation>
    <scope>NUCLEOTIDE SEQUENCE</scope>
    <source>
        <strain evidence="13">NIAS01</strain>
        <tissue evidence="13">Whole body or cell culture</tissue>
    </source>
</reference>
<comment type="caution">
    <text evidence="13">The sequence shown here is derived from an EMBL/GenBank/DDBJ whole genome shotgun (WGS) entry which is preliminary data.</text>
</comment>
<dbReference type="PANTHER" id="PTHR42985">
    <property type="entry name" value="SODIUM-COUPLED MONOCARBOXYLATE TRANSPORTER"/>
    <property type="match status" value="1"/>
</dbReference>
<keyword evidence="4" id="KW-1003">Cell membrane</keyword>
<dbReference type="Proteomes" id="UP001107558">
    <property type="component" value="Chromosome 1"/>
</dbReference>
<dbReference type="InterPro" id="IPR001734">
    <property type="entry name" value="Na/solute_symporter"/>
</dbReference>
<dbReference type="GO" id="GO:0006814">
    <property type="term" value="P:sodium ion transport"/>
    <property type="evidence" value="ECO:0007669"/>
    <property type="project" value="UniProtKB-KW"/>
</dbReference>
<evidence type="ECO:0000256" key="10">
    <source>
        <dbReference type="ARBA" id="ARBA00023201"/>
    </source>
</evidence>
<proteinExistence type="inferred from homology"/>
<keyword evidence="7" id="KW-0915">Sodium</keyword>
<evidence type="ECO:0000256" key="4">
    <source>
        <dbReference type="ARBA" id="ARBA00022475"/>
    </source>
</evidence>